<dbReference type="AlphaFoldDB" id="A0AAV5K7I4"/>
<gene>
    <name evidence="1" type="ORF">SLEP1_g30928</name>
</gene>
<sequence>MFPNCEYTSLFVLHLHNREHSFRVEWVKSWSEFKGNGSSLKESKGGFALWTPYPGNLDSIVLPKVVRTSKAG</sequence>
<organism evidence="1 2">
    <name type="scientific">Rubroshorea leprosula</name>
    <dbReference type="NCBI Taxonomy" id="152421"/>
    <lineage>
        <taxon>Eukaryota</taxon>
        <taxon>Viridiplantae</taxon>
        <taxon>Streptophyta</taxon>
        <taxon>Embryophyta</taxon>
        <taxon>Tracheophyta</taxon>
        <taxon>Spermatophyta</taxon>
        <taxon>Magnoliopsida</taxon>
        <taxon>eudicotyledons</taxon>
        <taxon>Gunneridae</taxon>
        <taxon>Pentapetalae</taxon>
        <taxon>rosids</taxon>
        <taxon>malvids</taxon>
        <taxon>Malvales</taxon>
        <taxon>Dipterocarpaceae</taxon>
        <taxon>Rubroshorea</taxon>
    </lineage>
</organism>
<evidence type="ECO:0000313" key="1">
    <source>
        <dbReference type="EMBL" id="GKV20881.1"/>
    </source>
</evidence>
<dbReference type="Proteomes" id="UP001054252">
    <property type="component" value="Unassembled WGS sequence"/>
</dbReference>
<name>A0AAV5K7I4_9ROSI</name>
<protein>
    <submittedName>
        <fullName evidence="1">Uncharacterized protein</fullName>
    </submittedName>
</protein>
<reference evidence="1 2" key="1">
    <citation type="journal article" date="2021" name="Commun. Biol.">
        <title>The genome of Shorea leprosula (Dipterocarpaceae) highlights the ecological relevance of drought in aseasonal tropical rainforests.</title>
        <authorList>
            <person name="Ng K.K.S."/>
            <person name="Kobayashi M.J."/>
            <person name="Fawcett J.A."/>
            <person name="Hatakeyama M."/>
            <person name="Paape T."/>
            <person name="Ng C.H."/>
            <person name="Ang C.C."/>
            <person name="Tnah L.H."/>
            <person name="Lee C.T."/>
            <person name="Nishiyama T."/>
            <person name="Sese J."/>
            <person name="O'Brien M.J."/>
            <person name="Copetti D."/>
            <person name="Mohd Noor M.I."/>
            <person name="Ong R.C."/>
            <person name="Putra M."/>
            <person name="Sireger I.Z."/>
            <person name="Indrioko S."/>
            <person name="Kosugi Y."/>
            <person name="Izuno A."/>
            <person name="Isagi Y."/>
            <person name="Lee S.L."/>
            <person name="Shimizu K.K."/>
        </authorList>
    </citation>
    <scope>NUCLEOTIDE SEQUENCE [LARGE SCALE GENOMIC DNA]</scope>
    <source>
        <strain evidence="1">214</strain>
    </source>
</reference>
<evidence type="ECO:0000313" key="2">
    <source>
        <dbReference type="Proteomes" id="UP001054252"/>
    </source>
</evidence>
<comment type="caution">
    <text evidence="1">The sequence shown here is derived from an EMBL/GenBank/DDBJ whole genome shotgun (WGS) entry which is preliminary data.</text>
</comment>
<proteinExistence type="predicted"/>
<accession>A0AAV5K7I4</accession>
<dbReference type="EMBL" id="BPVZ01000056">
    <property type="protein sequence ID" value="GKV20881.1"/>
    <property type="molecule type" value="Genomic_DNA"/>
</dbReference>
<keyword evidence="2" id="KW-1185">Reference proteome</keyword>